<dbReference type="InterPro" id="IPR008630">
    <property type="entry name" value="Glyco_trans_34"/>
</dbReference>
<evidence type="ECO:0000313" key="12">
    <source>
        <dbReference type="EMBL" id="TVU26911.1"/>
    </source>
</evidence>
<evidence type="ECO:0000256" key="9">
    <source>
        <dbReference type="ARBA" id="ARBA00023136"/>
    </source>
</evidence>
<evidence type="ECO:0000256" key="6">
    <source>
        <dbReference type="ARBA" id="ARBA00022968"/>
    </source>
</evidence>
<proteinExistence type="inferred from homology"/>
<dbReference type="Gramene" id="TVU26911">
    <property type="protein sequence ID" value="TVU26911"/>
    <property type="gene ID" value="EJB05_29482"/>
</dbReference>
<dbReference type="Gene3D" id="3.90.550.10">
    <property type="entry name" value="Spore Coat Polysaccharide Biosynthesis Protein SpsA, Chain A"/>
    <property type="match status" value="1"/>
</dbReference>
<dbReference type="EMBL" id="RWGY01000013">
    <property type="protein sequence ID" value="TVU26911.1"/>
    <property type="molecule type" value="Genomic_DNA"/>
</dbReference>
<keyword evidence="8" id="KW-0333">Golgi apparatus</keyword>
<keyword evidence="9 11" id="KW-0472">Membrane</keyword>
<dbReference type="GO" id="GO:0000139">
    <property type="term" value="C:Golgi membrane"/>
    <property type="evidence" value="ECO:0007669"/>
    <property type="project" value="UniProtKB-SubCell"/>
</dbReference>
<dbReference type="PANTHER" id="PTHR31311">
    <property type="entry name" value="XYLOGLUCAN 6-XYLOSYLTRANSFERASE 5-RELATED-RELATED"/>
    <property type="match status" value="1"/>
</dbReference>
<feature type="transmembrane region" description="Helical" evidence="11">
    <location>
        <begin position="28"/>
        <end position="46"/>
    </location>
</feature>
<dbReference type="Pfam" id="PF05637">
    <property type="entry name" value="Glyco_transf_34"/>
    <property type="match status" value="1"/>
</dbReference>
<feature type="non-terminal residue" evidence="12">
    <location>
        <position position="1"/>
    </location>
</feature>
<keyword evidence="7 11" id="KW-1133">Transmembrane helix</keyword>
<dbReference type="Proteomes" id="UP000324897">
    <property type="component" value="Chromosome 2"/>
</dbReference>
<organism evidence="12 13">
    <name type="scientific">Eragrostis curvula</name>
    <name type="common">weeping love grass</name>
    <dbReference type="NCBI Taxonomy" id="38414"/>
    <lineage>
        <taxon>Eukaryota</taxon>
        <taxon>Viridiplantae</taxon>
        <taxon>Streptophyta</taxon>
        <taxon>Embryophyta</taxon>
        <taxon>Tracheophyta</taxon>
        <taxon>Spermatophyta</taxon>
        <taxon>Magnoliopsida</taxon>
        <taxon>Liliopsida</taxon>
        <taxon>Poales</taxon>
        <taxon>Poaceae</taxon>
        <taxon>PACMAD clade</taxon>
        <taxon>Chloridoideae</taxon>
        <taxon>Eragrostideae</taxon>
        <taxon>Eragrostidinae</taxon>
        <taxon>Eragrostis</taxon>
    </lineage>
</organism>
<keyword evidence="3" id="KW-0328">Glycosyltransferase</keyword>
<dbReference type="PANTHER" id="PTHR31311:SF21">
    <property type="entry name" value="GLYCOSYLTRANSFERASE 3"/>
    <property type="match status" value="1"/>
</dbReference>
<keyword evidence="6" id="KW-0735">Signal-anchor</keyword>
<evidence type="ECO:0000256" key="3">
    <source>
        <dbReference type="ARBA" id="ARBA00022676"/>
    </source>
</evidence>
<feature type="region of interest" description="Disordered" evidence="10">
    <location>
        <begin position="473"/>
        <end position="502"/>
    </location>
</feature>
<evidence type="ECO:0000256" key="10">
    <source>
        <dbReference type="SAM" id="MobiDB-lite"/>
    </source>
</evidence>
<keyword evidence="13" id="KW-1185">Reference proteome</keyword>
<evidence type="ECO:0000256" key="5">
    <source>
        <dbReference type="ARBA" id="ARBA00022692"/>
    </source>
</evidence>
<keyword evidence="5 11" id="KW-0812">Transmembrane</keyword>
<comment type="similarity">
    <text evidence="2">Belongs to the glycosyltransferase 34 family.</text>
</comment>
<dbReference type="OrthoDB" id="205108at2759"/>
<dbReference type="GO" id="GO:0016758">
    <property type="term" value="F:hexosyltransferase activity"/>
    <property type="evidence" value="ECO:0007669"/>
    <property type="project" value="TreeGrafter"/>
</dbReference>
<dbReference type="GO" id="GO:0009969">
    <property type="term" value="P:xyloglucan biosynthetic process"/>
    <property type="evidence" value="ECO:0007669"/>
    <property type="project" value="TreeGrafter"/>
</dbReference>
<evidence type="ECO:0000256" key="2">
    <source>
        <dbReference type="ARBA" id="ARBA00005664"/>
    </source>
</evidence>
<name>A0A5J9UUF4_9POAL</name>
<evidence type="ECO:0000256" key="8">
    <source>
        <dbReference type="ARBA" id="ARBA00023034"/>
    </source>
</evidence>
<feature type="region of interest" description="Disordered" evidence="10">
    <location>
        <begin position="82"/>
        <end position="107"/>
    </location>
</feature>
<accession>A0A5J9UUF4</accession>
<comment type="subcellular location">
    <subcellularLocation>
        <location evidence="1">Golgi apparatus membrane</location>
        <topology evidence="1">Single-pass type II membrane protein</topology>
    </subcellularLocation>
</comment>
<feature type="compositionally biased region" description="Basic and acidic residues" evidence="10">
    <location>
        <begin position="473"/>
        <end position="497"/>
    </location>
</feature>
<evidence type="ECO:0000256" key="1">
    <source>
        <dbReference type="ARBA" id="ARBA00004323"/>
    </source>
</evidence>
<evidence type="ECO:0000256" key="11">
    <source>
        <dbReference type="SAM" id="Phobius"/>
    </source>
</evidence>
<evidence type="ECO:0000256" key="4">
    <source>
        <dbReference type="ARBA" id="ARBA00022679"/>
    </source>
</evidence>
<sequence>MAAAGVGRLARLRSGGGGKYTQRSINRIRVTLLAAFITFLIVRATIGINRLAYSGGAVSVVSDHAKVANDIERVLREIRADADDLDDGNEPDDDATPSEYHHAGASWSPDYRLGPRVTRWNAKRRRWLHQNPGFPSRNARGNERVLLVTSSSPTASTGGPCATGALGDHLPLRAAKNKLDYCRLHGIDLALHDTTSRALHDELAGGGWSKLPLLRRLMLAHPETEWLWWLDASATVITDMGFDLPLDRYAGSNLVVHGHQDLLFARRSWAAVSTASFLLRNCQWSLDLLDAWATMGPNKGRVRRDAANLLAATLTGRPPELVEADDQSALVHLLLVEKDAWMDKVYIDNEYHLREHWTKFVDKYEDIAAKHHPGYGDDRWPFVTHFVGCDLCSGSTSPPPPTTTTRPSGKKEEEYYTAERCVRGMERALNFADNQVLRLYGFEHPSLQASAEVRRVANRSADPLRAKEEAIAYLKKPKDPPAPKKKGTTREERLERKRLAKRKSTVLARVMRKLGWPQQQSANE</sequence>
<evidence type="ECO:0000313" key="13">
    <source>
        <dbReference type="Proteomes" id="UP000324897"/>
    </source>
</evidence>
<protein>
    <submittedName>
        <fullName evidence="12">Uncharacterized protein</fullName>
    </submittedName>
</protein>
<keyword evidence="4" id="KW-0808">Transferase</keyword>
<dbReference type="AlphaFoldDB" id="A0A5J9UUF4"/>
<dbReference type="GO" id="GO:0005768">
    <property type="term" value="C:endosome"/>
    <property type="evidence" value="ECO:0007669"/>
    <property type="project" value="TreeGrafter"/>
</dbReference>
<dbReference type="InterPro" id="IPR029044">
    <property type="entry name" value="Nucleotide-diphossugar_trans"/>
</dbReference>
<comment type="caution">
    <text evidence="12">The sequence shown here is derived from an EMBL/GenBank/DDBJ whole genome shotgun (WGS) entry which is preliminary data.</text>
</comment>
<gene>
    <name evidence="12" type="ORF">EJB05_29482</name>
</gene>
<dbReference type="GO" id="GO:0005802">
    <property type="term" value="C:trans-Golgi network"/>
    <property type="evidence" value="ECO:0007669"/>
    <property type="project" value="TreeGrafter"/>
</dbReference>
<reference evidence="12 13" key="1">
    <citation type="journal article" date="2019" name="Sci. Rep.">
        <title>A high-quality genome of Eragrostis curvula grass provides insights into Poaceae evolution and supports new strategies to enhance forage quality.</title>
        <authorList>
            <person name="Carballo J."/>
            <person name="Santos B.A.C.M."/>
            <person name="Zappacosta D."/>
            <person name="Garbus I."/>
            <person name="Selva J.P."/>
            <person name="Gallo C.A."/>
            <person name="Diaz A."/>
            <person name="Albertini E."/>
            <person name="Caccamo M."/>
            <person name="Echenique V."/>
        </authorList>
    </citation>
    <scope>NUCLEOTIDE SEQUENCE [LARGE SCALE GENOMIC DNA]</scope>
    <source>
        <strain evidence="13">cv. Victoria</strain>
        <tissue evidence="12">Leaf</tissue>
    </source>
</reference>
<feature type="compositionally biased region" description="Acidic residues" evidence="10">
    <location>
        <begin position="83"/>
        <end position="96"/>
    </location>
</feature>
<evidence type="ECO:0000256" key="7">
    <source>
        <dbReference type="ARBA" id="ARBA00022989"/>
    </source>
</evidence>